<gene>
    <name evidence="2" type="ORF">Vbra_1369</name>
</gene>
<dbReference type="VEuPathDB" id="CryptoDB:Vbra_1369"/>
<proteinExistence type="predicted"/>
<evidence type="ECO:0000313" key="2">
    <source>
        <dbReference type="EMBL" id="CEM13146.1"/>
    </source>
</evidence>
<keyword evidence="3" id="KW-1185">Reference proteome</keyword>
<dbReference type="STRING" id="1169540.A0A0G4FIM9"/>
<dbReference type="AlphaFoldDB" id="A0A0G4FIM9"/>
<evidence type="ECO:0000313" key="3">
    <source>
        <dbReference type="Proteomes" id="UP000041254"/>
    </source>
</evidence>
<evidence type="ECO:0000256" key="1">
    <source>
        <dbReference type="SAM" id="MobiDB-lite"/>
    </source>
</evidence>
<name>A0A0G4FIM9_VITBC</name>
<feature type="compositionally biased region" description="Basic and acidic residues" evidence="1">
    <location>
        <begin position="134"/>
        <end position="147"/>
    </location>
</feature>
<accession>A0A0G4FIM9</accession>
<reference evidence="2 3" key="1">
    <citation type="submission" date="2014-11" db="EMBL/GenBank/DDBJ databases">
        <authorList>
            <person name="Zhu J."/>
            <person name="Qi W."/>
            <person name="Song R."/>
        </authorList>
    </citation>
    <scope>NUCLEOTIDE SEQUENCE [LARGE SCALE GENOMIC DNA]</scope>
</reference>
<dbReference type="InParanoid" id="A0A0G4FIM9"/>
<organism evidence="2 3">
    <name type="scientific">Vitrella brassicaformis (strain CCMP3155)</name>
    <dbReference type="NCBI Taxonomy" id="1169540"/>
    <lineage>
        <taxon>Eukaryota</taxon>
        <taxon>Sar</taxon>
        <taxon>Alveolata</taxon>
        <taxon>Colpodellida</taxon>
        <taxon>Vitrellaceae</taxon>
        <taxon>Vitrella</taxon>
    </lineage>
</organism>
<dbReference type="EMBL" id="CDMY01000444">
    <property type="protein sequence ID" value="CEM13146.1"/>
    <property type="molecule type" value="Genomic_DNA"/>
</dbReference>
<dbReference type="Proteomes" id="UP000041254">
    <property type="component" value="Unassembled WGS sequence"/>
</dbReference>
<sequence>MFSGLALLGMTPNWALTIPHRAAAEKEKKEKAAREAREEEERKADLTAMLDRIRQRRAEERKTAERRRERVWLRQLREREAMRKRREEQEQRQREEQQQSAREREAMQQEDIKVPGPEEKQEQEQQQQQQSAKDAGDKSKKEAEARRASWASTASTDKNGRVSMRGSTFSLLGSQFSMPLNTSTPPMVTQVMTKDGKIAIVPVVYAPTSGPQRIAARAPSRQACCQWLPACMRPDTTGTHTTSSF</sequence>
<feature type="region of interest" description="Disordered" evidence="1">
    <location>
        <begin position="25"/>
        <end position="163"/>
    </location>
</feature>
<feature type="compositionally biased region" description="Basic and acidic residues" evidence="1">
    <location>
        <begin position="25"/>
        <end position="123"/>
    </location>
</feature>
<protein>
    <submittedName>
        <fullName evidence="2">Uncharacterized protein</fullName>
    </submittedName>
</protein>